<dbReference type="InterPro" id="IPR013154">
    <property type="entry name" value="ADH-like_N"/>
</dbReference>
<dbReference type="SMART" id="SM00825">
    <property type="entry name" value="PKS_KS"/>
    <property type="match status" value="1"/>
</dbReference>
<dbReference type="Gene3D" id="3.40.50.150">
    <property type="entry name" value="Vaccinia Virus protein VP39"/>
    <property type="match status" value="1"/>
</dbReference>
<dbReference type="Gene3D" id="3.10.129.110">
    <property type="entry name" value="Polyketide synthase dehydratase"/>
    <property type="match status" value="1"/>
</dbReference>
<dbReference type="Pfam" id="PF14765">
    <property type="entry name" value="PS-DH"/>
    <property type="match status" value="1"/>
</dbReference>
<dbReference type="PROSITE" id="PS52019">
    <property type="entry name" value="PKS_MFAS_DH"/>
    <property type="match status" value="1"/>
</dbReference>
<dbReference type="CDD" id="cd05195">
    <property type="entry name" value="enoyl_red"/>
    <property type="match status" value="1"/>
</dbReference>
<dbReference type="Gene3D" id="3.40.50.720">
    <property type="entry name" value="NAD(P)-binding Rossmann-like Domain"/>
    <property type="match status" value="1"/>
</dbReference>
<dbReference type="GO" id="GO:0044550">
    <property type="term" value="P:secondary metabolite biosynthetic process"/>
    <property type="evidence" value="ECO:0007669"/>
    <property type="project" value="TreeGrafter"/>
</dbReference>
<protein>
    <recommendedName>
        <fullName evidence="14">Polyketide synthase</fullName>
    </recommendedName>
</protein>
<dbReference type="SUPFAM" id="SSF51735">
    <property type="entry name" value="NAD(P)-binding Rossmann-fold domains"/>
    <property type="match status" value="2"/>
</dbReference>
<dbReference type="Pfam" id="PF00107">
    <property type="entry name" value="ADH_zinc_N"/>
    <property type="match status" value="1"/>
</dbReference>
<dbReference type="InterPro" id="IPR013217">
    <property type="entry name" value="Methyltransf_12"/>
</dbReference>
<dbReference type="InterPro" id="IPR036291">
    <property type="entry name" value="NAD(P)-bd_dom_sf"/>
</dbReference>
<reference evidence="12 13" key="1">
    <citation type="submission" date="2019-04" db="EMBL/GenBank/DDBJ databases">
        <title>Friends and foes A comparative genomics study of 23 Aspergillus species from section Flavi.</title>
        <authorList>
            <consortium name="DOE Joint Genome Institute"/>
            <person name="Kjaerbolling I."/>
            <person name="Vesth T."/>
            <person name="Frisvad J.C."/>
            <person name="Nybo J.L."/>
            <person name="Theobald S."/>
            <person name="Kildgaard S."/>
            <person name="Isbrandt T."/>
            <person name="Kuo A."/>
            <person name="Sato A."/>
            <person name="Lyhne E.K."/>
            <person name="Kogle M.E."/>
            <person name="Wiebenga A."/>
            <person name="Kun R.S."/>
            <person name="Lubbers R.J."/>
            <person name="Makela M.R."/>
            <person name="Barry K."/>
            <person name="Chovatia M."/>
            <person name="Clum A."/>
            <person name="Daum C."/>
            <person name="Haridas S."/>
            <person name="He G."/>
            <person name="LaButti K."/>
            <person name="Lipzen A."/>
            <person name="Mondo S."/>
            <person name="Riley R."/>
            <person name="Salamov A."/>
            <person name="Simmons B.A."/>
            <person name="Magnuson J.K."/>
            <person name="Henrissat B."/>
            <person name="Mortensen U.H."/>
            <person name="Larsen T.O."/>
            <person name="Devries R.P."/>
            <person name="Grigoriev I.V."/>
            <person name="Machida M."/>
            <person name="Baker S.E."/>
            <person name="Andersen M.R."/>
        </authorList>
    </citation>
    <scope>NUCLEOTIDE SEQUENCE [LARGE SCALE GENOMIC DNA]</scope>
    <source>
        <strain evidence="12 13">CBS 151.66</strain>
    </source>
</reference>
<feature type="domain" description="PKS/mFAS DH" evidence="11">
    <location>
        <begin position="1007"/>
        <end position="1318"/>
    </location>
</feature>
<keyword evidence="7" id="KW-0012">Acyltransferase</keyword>
<feature type="domain" description="Ketosynthase family 3 (KS3)" evidence="10">
    <location>
        <begin position="40"/>
        <end position="466"/>
    </location>
</feature>
<dbReference type="EMBL" id="ML732212">
    <property type="protein sequence ID" value="KAB8074281.1"/>
    <property type="molecule type" value="Genomic_DNA"/>
</dbReference>
<dbReference type="SUPFAM" id="SSF55048">
    <property type="entry name" value="Probable ACP-binding domain of malonyl-CoA ACP transacylase"/>
    <property type="match status" value="1"/>
</dbReference>
<feature type="region of interest" description="Disordered" evidence="9">
    <location>
        <begin position="1"/>
        <end position="35"/>
    </location>
</feature>
<dbReference type="Pfam" id="PF00109">
    <property type="entry name" value="ketoacyl-synt"/>
    <property type="match status" value="1"/>
</dbReference>
<gene>
    <name evidence="12" type="ORF">BDV29DRAFT_124495</name>
</gene>
<dbReference type="InterPro" id="IPR020843">
    <property type="entry name" value="ER"/>
</dbReference>
<dbReference type="Pfam" id="PF00698">
    <property type="entry name" value="Acyl_transf_1"/>
    <property type="match status" value="1"/>
</dbReference>
<dbReference type="InterPro" id="IPR029063">
    <property type="entry name" value="SAM-dependent_MTases_sf"/>
</dbReference>
<dbReference type="InterPro" id="IPR001227">
    <property type="entry name" value="Ac_transferase_dom_sf"/>
</dbReference>
<dbReference type="SUPFAM" id="SSF52151">
    <property type="entry name" value="FabD/lysophospholipase-like"/>
    <property type="match status" value="1"/>
</dbReference>
<dbReference type="GO" id="GO:0004312">
    <property type="term" value="F:fatty acid synthase activity"/>
    <property type="evidence" value="ECO:0007669"/>
    <property type="project" value="TreeGrafter"/>
</dbReference>
<dbReference type="PANTHER" id="PTHR43775:SF29">
    <property type="entry name" value="ASPERFURANONE POLYKETIDE SYNTHASE AFOG-RELATED"/>
    <property type="match status" value="1"/>
</dbReference>
<dbReference type="SUPFAM" id="SSF50129">
    <property type="entry name" value="GroES-like"/>
    <property type="match status" value="1"/>
</dbReference>
<dbReference type="Pfam" id="PF08242">
    <property type="entry name" value="Methyltransf_12"/>
    <property type="match status" value="1"/>
</dbReference>
<dbReference type="InterPro" id="IPR016039">
    <property type="entry name" value="Thiolase-like"/>
</dbReference>
<dbReference type="Gene3D" id="3.40.366.10">
    <property type="entry name" value="Malonyl-Coenzyme A Acyl Carrier Protein, domain 2"/>
    <property type="match status" value="1"/>
</dbReference>
<keyword evidence="6" id="KW-0511">Multifunctional enzyme</keyword>
<evidence type="ECO:0000256" key="5">
    <source>
        <dbReference type="ARBA" id="ARBA00023002"/>
    </source>
</evidence>
<keyword evidence="3" id="KW-0808">Transferase</keyword>
<dbReference type="Gene3D" id="3.30.70.3290">
    <property type="match status" value="1"/>
</dbReference>
<dbReference type="Pfam" id="PF16197">
    <property type="entry name" value="KAsynt_C_assoc"/>
    <property type="match status" value="1"/>
</dbReference>
<dbReference type="SMART" id="SM00822">
    <property type="entry name" value="PKS_KR"/>
    <property type="match status" value="1"/>
</dbReference>
<dbReference type="SMART" id="SM00827">
    <property type="entry name" value="PKS_AT"/>
    <property type="match status" value="1"/>
</dbReference>
<dbReference type="InterPro" id="IPR011032">
    <property type="entry name" value="GroES-like_sf"/>
</dbReference>
<dbReference type="CDD" id="cd00833">
    <property type="entry name" value="PKS"/>
    <property type="match status" value="1"/>
</dbReference>
<evidence type="ECO:0000256" key="2">
    <source>
        <dbReference type="ARBA" id="ARBA00022553"/>
    </source>
</evidence>
<dbReference type="Pfam" id="PF08240">
    <property type="entry name" value="ADH_N"/>
    <property type="match status" value="1"/>
</dbReference>
<evidence type="ECO:0000256" key="1">
    <source>
        <dbReference type="ARBA" id="ARBA00022450"/>
    </source>
</evidence>
<sequence>MAPLLDSSSLPNGFRSGYQNSHSVPSEPIDGTDLVDSDKLEPIAIVGFSFRFPGKATDSKAFWQMMMDKRCAVTDSPEDRISVSGWYHPDRRRRGQYPSRGAHYLEEDVSLFDAPFFSLSADEAAALDPQQRHLLEVTYRALENAGIPMEKAVGTQTSVHVGCFGSDYRLMACKDVEMSADYDVVGLKMSMNANRLSWFFDFRGTSMNIDTACSSSLIALDLACQCLRNGETEMGIVAGTNLILSPDMMQVFSNVNMLSPDSRSYSFDSRADGYGRGEGTGTLVIKRLTDALRDGDTIRAVIRSVGSGQDGLTPSGIMQPSGAAQAKLIRDTYLKAGLSMRPTRFFEAHGTGTPVGDPIECNALGEAFRGVRSVGDPLILGAVKSNIGHLEGASGIAAVIKTILVLESALIPPNTNFENVNPKIDLEYLGLKLPLEPTPWPTRGLRRASVNSFGFGGSNAHVVLDDAFHFLRDRSLKGNHATVDIPPSRPPGHGEQRKAPVGTLVKLSNTFTEHIQPSQRLLVLSSSSRAGMKDVVTTYVSYFENLNLSPDRVNAYTEDLAHTLNTRRSALPYKAFLVASGIEDLQRVGERISPVYQAPEKPVVGFIFTGQGAQWAGMGRELFEYPIFRNSFLECENALRSFGCTWSLRDATLNFKASSKIDEPEVAQPANTALQIALVDLLHSVGVKPAAVIGHSSGEIAAAYALGALSIAESMQIAYFRGVCAAKLARCQRPAGRMVATGLSETEADIYIEEVARLHGYRGIDVACINSQKSVTVSGDANQIETLKSILDSKKVFARMLRTPVAYHSYHMDHVASVYREWLHGLRADNNRAGDSVMISSVTGQKVVSETLRSPDYWVDNLVSPVQFSRSLLQICSESGRKVRKKLDLSHRKQLGVNILLEIGPHATLRGPIRDLLETLSWGQDVNYYPALRRGENAATNLLSALGYLHCSGSEVDLGRANKLIDASQNQPRVLVDLPEYPFNHSVSYWRESRISKQSRLGKKGRLDLLGKPVVDWNPLEARWRHHIRCSEMPWVGDHAINGALIYPAAGMLVMAIEAANQLADPGLKVTGFQLKDVQFLRALTVPMTADGIETNLLLRTTNDNSNSARAWSEFRLFSFENDNWQENCHGLIRVDYEVANPRHEETRDLNDCLEQDALIEQSCTTDFNQDQLYQCLRESGFQFGPTFHTILEGKSSIAHQARSLIQVYSWPEDQYPQPHVVHPTTLDGILHLSAAALSEGGRCNVPTAIPTGLRRLWVAKEGLSRPTADAVHAAAWIKMLHHRGHEFDIFAMNDLRTRVLAKVEGLQSTIVANNTRKSTESTQNKLTSYHVGRILDLDFLTTDQLVAYCLQSNPHGVEPVDFFRDLNFILYRFLDQALDSLREFSPKDLSPHIRRYADWARLQRSRYQAGQLPLSRPEWTQLSRDSERFEEMCGRVAATNSLGKAYVHTGRNLPSILRGEQDPLQFLFKDDMMIKFYQEVNNRPVCFEPWGRFLRTRAQKNPTMRILEIGAGTGATTDHILHALSVGSGVSKDKSLYMTYDYTDISPAFFEQAAERYKTFPRMNFIPLDITDDPSKQGLDLESYDLVVAANVLHATADIATTMRNVRKLLKPRGRLMMYEDIRPDITRAGFIAGLMEGWWVGKEDYRAWGAALTTSQWDTVLKETGFTGVDLELPEYLDQECQETAILVSTASGSIATDRVLTRTIYFVHDPSSVAQRNVYDSAHRSLRAQYPNYVIEGGDIKQCASSLSLTDTTLIFVQEIETPLLSGMTRETFLQLQHLVNHCHSMLWVTAGGGHYPNRPDYSIVDGWARTLRSEKANRRISTVALDVEGQVSQNQIQHIVRILADVVLDTEQAVYEPEFVEVDGMLHVVRITPDTHLTDELYAASLPRQATSKPLVEAGPVKLVYTTAGLLDTLHWVDDDDAHGPLPEDEVEIEVKAVGLNFKDSQIVLGEDVEMNIGHECSGVVTHAGHLSGLSPGDRVATFGPGKFRSRVRGKSNTVCRIPNTMPFSVAASIPAQFGATWHAIVNIARLETGQAILIHAGAIGSGQAAIQIAQFLGAEIYATTSSEQNTQILVDEYSIPADHIFHDEDTTFAREVMRMTKGQGVDMILSTLADEMLFASWECVAPYGHLVHIGSNKDASNNDLSIAQSCRQASFTHFDSYAWMRDRPSAAKRAIETVMNLFESQKLHVQRPLNVEIVDKIEEMLAFMQSGTFAGKSVVKLAPQARVPTMLRARVPFQLNPNATYIIAGGLGGLGRTIARWMTARGARHLALLGRSGAKTQDAIELIEELRAQRVHVNAPACDVIDAVSVRKVLQEIQQTMPPVKGCVQGSMVLRDQMFSEMSYEDWRAVVECKALGSWNLEMNLPTDLDFFVLLSSASAVIGLTGQSNYAAGNSYMDGFARYRVANGQKAISLDLGAMVDDGLLVETPGFLEKVLGYGSLAPVSRAQFLGVLDYYCDPNRPLSTPGTAQMVLGISAGGDRYLESTLVDKPLFCRLKLDNVSDTSVVKEGGQLNFQKLFVAATSLEEGREVIAKALIDKLTHSYRVLPEHVDVDIHAPLYTFRIDSLLAVELCNWIAKEFVAELAVLEVMGGATLDTVNLMVATRSQLKHAPWA</sequence>
<dbReference type="InterPro" id="IPR014031">
    <property type="entry name" value="Ketoacyl_synth_C"/>
</dbReference>
<dbReference type="GO" id="GO:0016491">
    <property type="term" value="F:oxidoreductase activity"/>
    <property type="evidence" value="ECO:0007669"/>
    <property type="project" value="UniProtKB-KW"/>
</dbReference>
<dbReference type="InterPro" id="IPR018201">
    <property type="entry name" value="Ketoacyl_synth_AS"/>
</dbReference>
<evidence type="ECO:0000313" key="13">
    <source>
        <dbReference type="Proteomes" id="UP000326565"/>
    </source>
</evidence>
<dbReference type="CDD" id="cd02440">
    <property type="entry name" value="AdoMet_MTases"/>
    <property type="match status" value="1"/>
</dbReference>
<evidence type="ECO:0000259" key="10">
    <source>
        <dbReference type="PROSITE" id="PS52004"/>
    </source>
</evidence>
<organism evidence="12 13">
    <name type="scientific">Aspergillus leporis</name>
    <dbReference type="NCBI Taxonomy" id="41062"/>
    <lineage>
        <taxon>Eukaryota</taxon>
        <taxon>Fungi</taxon>
        <taxon>Dikarya</taxon>
        <taxon>Ascomycota</taxon>
        <taxon>Pezizomycotina</taxon>
        <taxon>Eurotiomycetes</taxon>
        <taxon>Eurotiomycetidae</taxon>
        <taxon>Eurotiales</taxon>
        <taxon>Aspergillaceae</taxon>
        <taxon>Aspergillus</taxon>
        <taxon>Aspergillus subgen. Circumdati</taxon>
    </lineage>
</organism>
<feature type="region of interest" description="N-terminal hotdog fold" evidence="8">
    <location>
        <begin position="1007"/>
        <end position="1140"/>
    </location>
</feature>
<dbReference type="PROSITE" id="PS52004">
    <property type="entry name" value="KS3_2"/>
    <property type="match status" value="1"/>
</dbReference>
<dbReference type="OrthoDB" id="329835at2759"/>
<evidence type="ECO:0000256" key="4">
    <source>
        <dbReference type="ARBA" id="ARBA00022857"/>
    </source>
</evidence>
<keyword evidence="13" id="KW-1185">Reference proteome</keyword>
<dbReference type="InterPro" id="IPR016035">
    <property type="entry name" value="Acyl_Trfase/lysoPLipase"/>
</dbReference>
<dbReference type="InterPro" id="IPR050091">
    <property type="entry name" value="PKS_NRPS_Biosynth_Enz"/>
</dbReference>
<dbReference type="Gene3D" id="3.90.180.10">
    <property type="entry name" value="Medium-chain alcohol dehydrogenases, catalytic domain"/>
    <property type="match status" value="1"/>
</dbReference>
<dbReference type="InterPro" id="IPR014030">
    <property type="entry name" value="Ketoacyl_synth_N"/>
</dbReference>
<dbReference type="InterPro" id="IPR013149">
    <property type="entry name" value="ADH-like_C"/>
</dbReference>
<evidence type="ECO:0000256" key="7">
    <source>
        <dbReference type="ARBA" id="ARBA00023315"/>
    </source>
</evidence>
<feature type="region of interest" description="C-terminal hotdog fold" evidence="8">
    <location>
        <begin position="1165"/>
        <end position="1318"/>
    </location>
</feature>
<dbReference type="Pfam" id="PF21089">
    <property type="entry name" value="PKS_DH_N"/>
    <property type="match status" value="1"/>
</dbReference>
<dbReference type="InterPro" id="IPR049551">
    <property type="entry name" value="PKS_DH_C"/>
</dbReference>
<evidence type="ECO:0008006" key="14">
    <source>
        <dbReference type="Google" id="ProtNLM"/>
    </source>
</evidence>
<dbReference type="SUPFAM" id="SSF53335">
    <property type="entry name" value="S-adenosyl-L-methionine-dependent methyltransferases"/>
    <property type="match status" value="1"/>
</dbReference>
<name>A0A5N5X0K6_9EURO</name>
<dbReference type="SMART" id="SM00829">
    <property type="entry name" value="PKS_ER"/>
    <property type="match status" value="1"/>
</dbReference>
<dbReference type="InterPro" id="IPR056501">
    <property type="entry name" value="NAD-bd_HRPKS_sdrA"/>
</dbReference>
<dbReference type="GO" id="GO:0006633">
    <property type="term" value="P:fatty acid biosynthetic process"/>
    <property type="evidence" value="ECO:0007669"/>
    <property type="project" value="InterPro"/>
</dbReference>
<keyword evidence="5" id="KW-0560">Oxidoreductase</keyword>
<evidence type="ECO:0000313" key="12">
    <source>
        <dbReference type="EMBL" id="KAB8074281.1"/>
    </source>
</evidence>
<dbReference type="InterPro" id="IPR049552">
    <property type="entry name" value="PKS_DH_N"/>
</dbReference>
<feature type="compositionally biased region" description="Polar residues" evidence="9">
    <location>
        <begin position="1"/>
        <end position="24"/>
    </location>
</feature>
<keyword evidence="1" id="KW-0596">Phosphopantetheine</keyword>
<dbReference type="InterPro" id="IPR020807">
    <property type="entry name" value="PKS_DH"/>
</dbReference>
<dbReference type="InterPro" id="IPR032821">
    <property type="entry name" value="PKS_assoc"/>
</dbReference>
<dbReference type="Pfam" id="PF08659">
    <property type="entry name" value="KR"/>
    <property type="match status" value="1"/>
</dbReference>
<evidence type="ECO:0000259" key="11">
    <source>
        <dbReference type="PROSITE" id="PS52019"/>
    </source>
</evidence>
<evidence type="ECO:0000256" key="9">
    <source>
        <dbReference type="SAM" id="MobiDB-lite"/>
    </source>
</evidence>
<feature type="active site" description="Proton donor; for dehydratase activity" evidence="8">
    <location>
        <position position="1228"/>
    </location>
</feature>
<feature type="active site" description="Proton acceptor; for dehydratase activity" evidence="8">
    <location>
        <position position="1039"/>
    </location>
</feature>
<evidence type="ECO:0000256" key="8">
    <source>
        <dbReference type="PROSITE-ProRule" id="PRU01363"/>
    </source>
</evidence>
<dbReference type="InterPro" id="IPR057326">
    <property type="entry name" value="KR_dom"/>
</dbReference>
<dbReference type="InterPro" id="IPR020841">
    <property type="entry name" value="PKS_Beta-ketoAc_synthase_dom"/>
</dbReference>
<evidence type="ECO:0000256" key="6">
    <source>
        <dbReference type="ARBA" id="ARBA00023268"/>
    </source>
</evidence>
<accession>A0A5N5X0K6</accession>
<dbReference type="SUPFAM" id="SSF53901">
    <property type="entry name" value="Thiolase-like"/>
    <property type="match status" value="1"/>
</dbReference>
<dbReference type="SMART" id="SM00826">
    <property type="entry name" value="PKS_DH"/>
    <property type="match status" value="1"/>
</dbReference>
<dbReference type="InterPro" id="IPR013968">
    <property type="entry name" value="PKS_KR"/>
</dbReference>
<dbReference type="Proteomes" id="UP000326565">
    <property type="component" value="Unassembled WGS sequence"/>
</dbReference>
<dbReference type="GO" id="GO:0004315">
    <property type="term" value="F:3-oxoacyl-[acyl-carrier-protein] synthase activity"/>
    <property type="evidence" value="ECO:0007669"/>
    <property type="project" value="InterPro"/>
</dbReference>
<dbReference type="PANTHER" id="PTHR43775">
    <property type="entry name" value="FATTY ACID SYNTHASE"/>
    <property type="match status" value="1"/>
</dbReference>
<dbReference type="InterPro" id="IPR042104">
    <property type="entry name" value="PKS_dehydratase_sf"/>
</dbReference>
<evidence type="ECO:0000256" key="3">
    <source>
        <dbReference type="ARBA" id="ARBA00022679"/>
    </source>
</evidence>
<dbReference type="Pfam" id="PF02801">
    <property type="entry name" value="Ketoacyl-synt_C"/>
    <property type="match status" value="1"/>
</dbReference>
<dbReference type="Gene3D" id="3.40.47.10">
    <property type="match status" value="1"/>
</dbReference>
<keyword evidence="2" id="KW-0597">Phosphoprotein</keyword>
<dbReference type="InterPro" id="IPR016036">
    <property type="entry name" value="Malonyl_transacylase_ACP-bd"/>
</dbReference>
<keyword evidence="4" id="KW-0521">NADP</keyword>
<dbReference type="InterPro" id="IPR049900">
    <property type="entry name" value="PKS_mFAS_DH"/>
</dbReference>
<dbReference type="Pfam" id="PF23114">
    <property type="entry name" value="NAD-bd_HRPKS_sdrA"/>
    <property type="match status" value="1"/>
</dbReference>
<dbReference type="InterPro" id="IPR014043">
    <property type="entry name" value="Acyl_transferase_dom"/>
</dbReference>
<proteinExistence type="predicted"/>
<dbReference type="PROSITE" id="PS00606">
    <property type="entry name" value="KS3_1"/>
    <property type="match status" value="1"/>
</dbReference>